<evidence type="ECO:0000259" key="2">
    <source>
        <dbReference type="Pfam" id="PF04236"/>
    </source>
</evidence>
<reference evidence="3" key="1">
    <citation type="submission" date="2007-07" db="EMBL/GenBank/DDBJ databases">
        <title>PCAP assembly of the Caenorhabditis remanei genome.</title>
        <authorList>
            <consortium name="The Caenorhabditis remanei Sequencing Consortium"/>
            <person name="Wilson R.K."/>
        </authorList>
    </citation>
    <scope>NUCLEOTIDE SEQUENCE [LARGE SCALE GENOMIC DNA]</scope>
    <source>
        <strain evidence="3">PB4641</strain>
    </source>
</reference>
<evidence type="ECO:0000259" key="1">
    <source>
        <dbReference type="Pfam" id="PF03184"/>
    </source>
</evidence>
<dbReference type="Proteomes" id="UP000008281">
    <property type="component" value="Unassembled WGS sequence"/>
</dbReference>
<dbReference type="Pfam" id="PF03184">
    <property type="entry name" value="DDE_1"/>
    <property type="match status" value="1"/>
</dbReference>
<accession>E3MQ19</accession>
<dbReference type="InterPro" id="IPR004875">
    <property type="entry name" value="DDE_SF_endonuclease_dom"/>
</dbReference>
<name>E3MQ19_CAERE</name>
<protein>
    <recommendedName>
        <fullName evidence="5">HTH CENPB-type domain-containing protein</fullName>
    </recommendedName>
</protein>
<dbReference type="GO" id="GO:0003676">
    <property type="term" value="F:nucleic acid binding"/>
    <property type="evidence" value="ECO:0007669"/>
    <property type="project" value="InterPro"/>
</dbReference>
<dbReference type="OrthoDB" id="5838940at2759"/>
<evidence type="ECO:0000313" key="3">
    <source>
        <dbReference type="EMBL" id="EFP06658.1"/>
    </source>
</evidence>
<sequence>MSTFRRILTYILAQEDGSPKRLPLDDEELKIAAYLIDIGESIDKGDYQVMLEEHLLQFEDDSKDLSKLVLTKPFHKITIPAWTPEDEEYHNMKVYPDAIRCPGSPNMIQFEQGDLVELEKVEEAVAYFGSKAGFHNNGSRIRPSLKSMNAKFRFIKNENHLRKLREYEIYGSAKADRRSNLEFIAIELEKEVKKQIEQGKILHDAVLRFLIAGIIKEHKISIENFIGSDSWLLGWKKRFGVSSRKITKFVSHVRHKTRQQIEKESQDFVNMTNQILPQYLASSVFNADQSGFQLEMTTGRTLTLTGSKHVHCVVQSVSSTTHSYTVLPLIASDGTLHPKLFVTLKEKNGRFPKKGHKKCTNLVVTCHSSHIMTKELMKEFFRKIVFDPSMPKDALLLVDSWSSWNDQTAIDSVTPSSNKLKVLQIPAGCTGHIQPCDVGFFGGFKKVVKTLTNYGQISNPEYRMQARDETLKMLSLVWRQLCSPKLKDWVKYAWHAAGYDVPRPPNFKTPAEHLFPRDVASTECAATGCSKVSCAQCIYCEQRFCFKDFLIKDHKC</sequence>
<feature type="domain" description="Transposase Tc5 C-terminal" evidence="2">
    <location>
        <begin position="494"/>
        <end position="556"/>
    </location>
</feature>
<dbReference type="OMA" id="CEAICAS"/>
<dbReference type="HOGENOM" id="CLU_021331_0_0_1"/>
<dbReference type="STRING" id="31234.E3MQ19"/>
<dbReference type="AlphaFoldDB" id="E3MQ19"/>
<dbReference type="Pfam" id="PF04236">
    <property type="entry name" value="Transp_Tc5_C"/>
    <property type="match status" value="1"/>
</dbReference>
<keyword evidence="4" id="KW-1185">Reference proteome</keyword>
<dbReference type="PANTHER" id="PTHR32525:SF0">
    <property type="entry name" value="DOMAIN OF UNKNOWN FUNCTION WSN DOMAIN-CONTAINING PROTEIN-RELATED"/>
    <property type="match status" value="1"/>
</dbReference>
<dbReference type="eggNOG" id="KOG3105">
    <property type="taxonomic scope" value="Eukaryota"/>
</dbReference>
<proteinExistence type="predicted"/>
<evidence type="ECO:0000313" key="4">
    <source>
        <dbReference type="Proteomes" id="UP000008281"/>
    </source>
</evidence>
<dbReference type="EMBL" id="DS268464">
    <property type="protein sequence ID" value="EFP06658.1"/>
    <property type="molecule type" value="Genomic_DNA"/>
</dbReference>
<feature type="domain" description="DDE-1" evidence="1">
    <location>
        <begin position="333"/>
        <end position="457"/>
    </location>
</feature>
<dbReference type="InterPro" id="IPR007350">
    <property type="entry name" value="Transposase_Tc5_C"/>
</dbReference>
<organism evidence="4">
    <name type="scientific">Caenorhabditis remanei</name>
    <name type="common">Caenorhabditis vulgaris</name>
    <dbReference type="NCBI Taxonomy" id="31234"/>
    <lineage>
        <taxon>Eukaryota</taxon>
        <taxon>Metazoa</taxon>
        <taxon>Ecdysozoa</taxon>
        <taxon>Nematoda</taxon>
        <taxon>Chromadorea</taxon>
        <taxon>Rhabditida</taxon>
        <taxon>Rhabditina</taxon>
        <taxon>Rhabditomorpha</taxon>
        <taxon>Rhabditoidea</taxon>
        <taxon>Rhabditidae</taxon>
        <taxon>Peloderinae</taxon>
        <taxon>Caenorhabditis</taxon>
    </lineage>
</organism>
<dbReference type="InParanoid" id="E3MQ19"/>
<evidence type="ECO:0008006" key="5">
    <source>
        <dbReference type="Google" id="ProtNLM"/>
    </source>
</evidence>
<gene>
    <name evidence="3" type="ORF">CRE_12053</name>
</gene>
<dbReference type="PANTHER" id="PTHR32525">
    <property type="entry name" value="PROTEIN-TYROSINE-PHOSPHATASE"/>
    <property type="match status" value="1"/>
</dbReference>